<protein>
    <recommendedName>
        <fullName evidence="3">Phosphoribosylpyrophosphate synthetase</fullName>
    </recommendedName>
</protein>
<name>A0A8J3G1K6_9PROT</name>
<dbReference type="RefSeq" id="WP_189495576.1">
    <property type="nucleotide sequence ID" value="NZ_BMZH01000002.1"/>
</dbReference>
<proteinExistence type="predicted"/>
<accession>A0A8J3G1K6</accession>
<keyword evidence="2" id="KW-1185">Reference proteome</keyword>
<evidence type="ECO:0000313" key="1">
    <source>
        <dbReference type="EMBL" id="GHA86843.1"/>
    </source>
</evidence>
<evidence type="ECO:0008006" key="3">
    <source>
        <dbReference type="Google" id="ProtNLM"/>
    </source>
</evidence>
<dbReference type="EMBL" id="BMZH01000002">
    <property type="protein sequence ID" value="GHA86843.1"/>
    <property type="molecule type" value="Genomic_DNA"/>
</dbReference>
<reference evidence="1" key="1">
    <citation type="journal article" date="2014" name="Int. J. Syst. Evol. Microbiol.">
        <title>Complete genome sequence of Corynebacterium casei LMG S-19264T (=DSM 44701T), isolated from a smear-ripened cheese.</title>
        <authorList>
            <consortium name="US DOE Joint Genome Institute (JGI-PGF)"/>
            <person name="Walter F."/>
            <person name="Albersmeier A."/>
            <person name="Kalinowski J."/>
            <person name="Ruckert C."/>
        </authorList>
    </citation>
    <scope>NUCLEOTIDE SEQUENCE</scope>
    <source>
        <strain evidence="1">KCTC 32513</strain>
    </source>
</reference>
<comment type="caution">
    <text evidence="1">The sequence shown here is derived from an EMBL/GenBank/DDBJ whole genome shotgun (WGS) entry which is preliminary data.</text>
</comment>
<gene>
    <name evidence="1" type="ORF">GCM10009069_07610</name>
</gene>
<dbReference type="AlphaFoldDB" id="A0A8J3G1K6"/>
<sequence length="97" mass="10669">MAKDIPELMEAAAARGFTLNFEMIEDDVICRKSGRVYTSETFTLIETLQKDAGTDPGDEATLFLLESENGDRGVLLIGNPAHLSPAERAVLERLDRT</sequence>
<organism evidence="1 2">
    <name type="scientific">Algimonas arctica</name>
    <dbReference type="NCBI Taxonomy" id="1479486"/>
    <lineage>
        <taxon>Bacteria</taxon>
        <taxon>Pseudomonadati</taxon>
        <taxon>Pseudomonadota</taxon>
        <taxon>Alphaproteobacteria</taxon>
        <taxon>Maricaulales</taxon>
        <taxon>Robiginitomaculaceae</taxon>
        <taxon>Algimonas</taxon>
    </lineage>
</organism>
<evidence type="ECO:0000313" key="2">
    <source>
        <dbReference type="Proteomes" id="UP000634004"/>
    </source>
</evidence>
<dbReference type="Proteomes" id="UP000634004">
    <property type="component" value="Unassembled WGS sequence"/>
</dbReference>
<reference evidence="1" key="2">
    <citation type="submission" date="2020-09" db="EMBL/GenBank/DDBJ databases">
        <authorList>
            <person name="Sun Q."/>
            <person name="Kim S."/>
        </authorList>
    </citation>
    <scope>NUCLEOTIDE SEQUENCE</scope>
    <source>
        <strain evidence="1">KCTC 32513</strain>
    </source>
</reference>